<evidence type="ECO:0000313" key="2">
    <source>
        <dbReference type="Proteomes" id="UP000717328"/>
    </source>
</evidence>
<comment type="caution">
    <text evidence="1">The sequence shown here is derived from an EMBL/GenBank/DDBJ whole genome shotgun (WGS) entry which is preliminary data.</text>
</comment>
<organism evidence="1 2">
    <name type="scientific">Sphagnurus paluster</name>
    <dbReference type="NCBI Taxonomy" id="117069"/>
    <lineage>
        <taxon>Eukaryota</taxon>
        <taxon>Fungi</taxon>
        <taxon>Dikarya</taxon>
        <taxon>Basidiomycota</taxon>
        <taxon>Agaricomycotina</taxon>
        <taxon>Agaricomycetes</taxon>
        <taxon>Agaricomycetidae</taxon>
        <taxon>Agaricales</taxon>
        <taxon>Tricholomatineae</taxon>
        <taxon>Lyophyllaceae</taxon>
        <taxon>Sphagnurus</taxon>
    </lineage>
</organism>
<dbReference type="Gene3D" id="3.30.930.10">
    <property type="entry name" value="Bira Bifunctional Protein, Domain 2"/>
    <property type="match status" value="1"/>
</dbReference>
<dbReference type="OrthoDB" id="10267474at2759"/>
<evidence type="ECO:0000313" key="1">
    <source>
        <dbReference type="EMBL" id="KAG5634651.1"/>
    </source>
</evidence>
<reference evidence="1" key="2">
    <citation type="submission" date="2021-10" db="EMBL/GenBank/DDBJ databases">
        <title>Phylogenomics reveals ancestral predisposition of the termite-cultivated fungus Termitomyces towards a domesticated lifestyle.</title>
        <authorList>
            <person name="Auxier B."/>
            <person name="Grum-Grzhimaylo A."/>
            <person name="Cardenas M.E."/>
            <person name="Lodge J.D."/>
            <person name="Laessoe T."/>
            <person name="Pedersen O."/>
            <person name="Smith M.E."/>
            <person name="Kuyper T.W."/>
            <person name="Franco-Molano E.A."/>
            <person name="Baroni T.J."/>
            <person name="Aanen D.K."/>
        </authorList>
    </citation>
    <scope>NUCLEOTIDE SEQUENCE</scope>
    <source>
        <strain evidence="1">D49</strain>
    </source>
</reference>
<dbReference type="GO" id="GO:0006264">
    <property type="term" value="P:mitochondrial DNA replication"/>
    <property type="evidence" value="ECO:0007669"/>
    <property type="project" value="TreeGrafter"/>
</dbReference>
<protein>
    <submittedName>
        <fullName evidence="1">Uncharacterized protein</fullName>
    </submittedName>
</protein>
<dbReference type="PANTHER" id="PTHR10745:SF8">
    <property type="entry name" value="DNA POLYMERASE SUBUNIT GAMMA-2, MITOCHONDRIAL"/>
    <property type="match status" value="1"/>
</dbReference>
<dbReference type="InterPro" id="IPR045864">
    <property type="entry name" value="aa-tRNA-synth_II/BPL/LPL"/>
</dbReference>
<accession>A0A9P7K4A2</accession>
<dbReference type="Proteomes" id="UP000717328">
    <property type="component" value="Unassembled WGS sequence"/>
</dbReference>
<name>A0A9P7K4A2_9AGAR</name>
<keyword evidence="2" id="KW-1185">Reference proteome</keyword>
<dbReference type="PANTHER" id="PTHR10745">
    <property type="entry name" value="GLYCYL-TRNA SYNTHETASE/DNA POLYMERASE SUBUNIT GAMMA-2"/>
    <property type="match status" value="1"/>
</dbReference>
<dbReference type="SUPFAM" id="SSF55681">
    <property type="entry name" value="Class II aaRS and biotin synthetases"/>
    <property type="match status" value="1"/>
</dbReference>
<gene>
    <name evidence="1" type="ORF">H0H81_001249</name>
</gene>
<dbReference type="InterPro" id="IPR027031">
    <property type="entry name" value="Gly-tRNA_synthase/POLG2"/>
</dbReference>
<proteinExistence type="predicted"/>
<reference evidence="1" key="1">
    <citation type="submission" date="2021-02" db="EMBL/GenBank/DDBJ databases">
        <authorList>
            <person name="Nieuwenhuis M."/>
            <person name="Van De Peppel L.J.J."/>
        </authorList>
    </citation>
    <scope>NUCLEOTIDE SEQUENCE</scope>
    <source>
        <strain evidence="1">D49</strain>
    </source>
</reference>
<dbReference type="AlphaFoldDB" id="A0A9P7K4A2"/>
<dbReference type="EMBL" id="JABCKI010006322">
    <property type="protein sequence ID" value="KAG5634651.1"/>
    <property type="molecule type" value="Genomic_DNA"/>
</dbReference>
<dbReference type="GO" id="GO:0005739">
    <property type="term" value="C:mitochondrion"/>
    <property type="evidence" value="ECO:0007669"/>
    <property type="project" value="TreeGrafter"/>
</dbReference>
<sequence>MCVAGLTYHYGPPSSSLQANIIAQWRKHFIVGEHMLELDTTVMMPTPVRLAGMEKAPADVDENKWKKTTANMVSVKAMKEYERVLARRYMYMTCLKATARADVIYCIARELFQPSARPKTRYPNLDTDNTIGESQQFNLMFASSIGLTGTPCIYPALQLHSSMTNQLPYPTGYLRPETAQGHFINFSRLLVFNNGRIPFASTQIRRSFRPLISSNTSSIPRTNRARASQVHNQLFILDKHTQE</sequence>